<proteinExistence type="predicted"/>
<keyword evidence="1" id="KW-0175">Coiled coil</keyword>
<evidence type="ECO:0000259" key="5">
    <source>
        <dbReference type="PROSITE" id="PS50887"/>
    </source>
</evidence>
<dbReference type="Proteomes" id="UP001595791">
    <property type="component" value="Unassembled WGS sequence"/>
</dbReference>
<dbReference type="NCBIfam" id="TIGR00229">
    <property type="entry name" value="sensory_box"/>
    <property type="match status" value="2"/>
</dbReference>
<feature type="domain" description="GGDEF" evidence="5">
    <location>
        <begin position="488"/>
        <end position="624"/>
    </location>
</feature>
<dbReference type="SMART" id="SM00065">
    <property type="entry name" value="GAF"/>
    <property type="match status" value="1"/>
</dbReference>
<dbReference type="SMART" id="SM00091">
    <property type="entry name" value="PAS"/>
    <property type="match status" value="2"/>
</dbReference>
<dbReference type="PROSITE" id="PS50113">
    <property type="entry name" value="PAC"/>
    <property type="match status" value="1"/>
</dbReference>
<dbReference type="RefSeq" id="WP_378165969.1">
    <property type="nucleotide sequence ID" value="NZ_JBHSBU010000001.1"/>
</dbReference>
<dbReference type="InterPro" id="IPR043128">
    <property type="entry name" value="Rev_trsase/Diguanyl_cyclase"/>
</dbReference>
<dbReference type="InterPro" id="IPR003018">
    <property type="entry name" value="GAF"/>
</dbReference>
<dbReference type="InterPro" id="IPR052155">
    <property type="entry name" value="Biofilm_reg_signaling"/>
</dbReference>
<evidence type="ECO:0000256" key="2">
    <source>
        <dbReference type="SAM" id="MobiDB-lite"/>
    </source>
</evidence>
<feature type="domain" description="PAS" evidence="3">
    <location>
        <begin position="168"/>
        <end position="232"/>
    </location>
</feature>
<evidence type="ECO:0000313" key="7">
    <source>
        <dbReference type="Proteomes" id="UP001595791"/>
    </source>
</evidence>
<evidence type="ECO:0000259" key="4">
    <source>
        <dbReference type="PROSITE" id="PS50113"/>
    </source>
</evidence>
<organism evidence="6 7">
    <name type="scientific">Chitinimonas lacunae</name>
    <dbReference type="NCBI Taxonomy" id="1963018"/>
    <lineage>
        <taxon>Bacteria</taxon>
        <taxon>Pseudomonadati</taxon>
        <taxon>Pseudomonadota</taxon>
        <taxon>Betaproteobacteria</taxon>
        <taxon>Neisseriales</taxon>
        <taxon>Chitinibacteraceae</taxon>
        <taxon>Chitinimonas</taxon>
    </lineage>
</organism>
<dbReference type="SUPFAM" id="SSF55781">
    <property type="entry name" value="GAF domain-like"/>
    <property type="match status" value="1"/>
</dbReference>
<dbReference type="InterPro" id="IPR029787">
    <property type="entry name" value="Nucleotide_cyclase"/>
</dbReference>
<accession>A0ABV8MRP7</accession>
<dbReference type="InterPro" id="IPR013655">
    <property type="entry name" value="PAS_fold_3"/>
</dbReference>
<dbReference type="InterPro" id="IPR001610">
    <property type="entry name" value="PAC"/>
</dbReference>
<dbReference type="Pfam" id="PF00989">
    <property type="entry name" value="PAS"/>
    <property type="match status" value="1"/>
</dbReference>
<dbReference type="Gene3D" id="3.30.70.270">
    <property type="match status" value="1"/>
</dbReference>
<dbReference type="CDD" id="cd00130">
    <property type="entry name" value="PAS"/>
    <property type="match status" value="2"/>
</dbReference>
<dbReference type="SMART" id="SM00086">
    <property type="entry name" value="PAC"/>
    <property type="match status" value="2"/>
</dbReference>
<dbReference type="PANTHER" id="PTHR44757:SF2">
    <property type="entry name" value="BIOFILM ARCHITECTURE MAINTENANCE PROTEIN MBAA"/>
    <property type="match status" value="1"/>
</dbReference>
<dbReference type="CDD" id="cd01949">
    <property type="entry name" value="GGDEF"/>
    <property type="match status" value="1"/>
</dbReference>
<feature type="region of interest" description="Disordered" evidence="2">
    <location>
        <begin position="1"/>
        <end position="21"/>
    </location>
</feature>
<dbReference type="SUPFAM" id="SSF55785">
    <property type="entry name" value="PYP-like sensor domain (PAS domain)"/>
    <property type="match status" value="2"/>
</dbReference>
<dbReference type="InterPro" id="IPR000700">
    <property type="entry name" value="PAS-assoc_C"/>
</dbReference>
<protein>
    <submittedName>
        <fullName evidence="6">PAS domain S-box protein</fullName>
    </submittedName>
</protein>
<feature type="domain" description="PAS" evidence="3">
    <location>
        <begin position="328"/>
        <end position="399"/>
    </location>
</feature>
<dbReference type="PANTHER" id="PTHR44757">
    <property type="entry name" value="DIGUANYLATE CYCLASE DGCP"/>
    <property type="match status" value="1"/>
</dbReference>
<comment type="caution">
    <text evidence="6">The sequence shown here is derived from an EMBL/GenBank/DDBJ whole genome shotgun (WGS) entry which is preliminary data.</text>
</comment>
<evidence type="ECO:0000313" key="6">
    <source>
        <dbReference type="EMBL" id="MFC4160774.1"/>
    </source>
</evidence>
<dbReference type="InterPro" id="IPR035965">
    <property type="entry name" value="PAS-like_dom_sf"/>
</dbReference>
<dbReference type="Pfam" id="PF00990">
    <property type="entry name" value="GGDEF"/>
    <property type="match status" value="1"/>
</dbReference>
<dbReference type="SUPFAM" id="SSF55073">
    <property type="entry name" value="Nucleotide cyclase"/>
    <property type="match status" value="1"/>
</dbReference>
<dbReference type="PROSITE" id="PS50112">
    <property type="entry name" value="PAS"/>
    <property type="match status" value="2"/>
</dbReference>
<feature type="coiled-coil region" evidence="1">
    <location>
        <begin position="311"/>
        <end position="338"/>
    </location>
</feature>
<feature type="compositionally biased region" description="Basic and acidic residues" evidence="2">
    <location>
        <begin position="1"/>
        <end position="10"/>
    </location>
</feature>
<reference evidence="7" key="1">
    <citation type="journal article" date="2019" name="Int. J. Syst. Evol. Microbiol.">
        <title>The Global Catalogue of Microorganisms (GCM) 10K type strain sequencing project: providing services to taxonomists for standard genome sequencing and annotation.</title>
        <authorList>
            <consortium name="The Broad Institute Genomics Platform"/>
            <consortium name="The Broad Institute Genome Sequencing Center for Infectious Disease"/>
            <person name="Wu L."/>
            <person name="Ma J."/>
        </authorList>
    </citation>
    <scope>NUCLEOTIDE SEQUENCE [LARGE SCALE GENOMIC DNA]</scope>
    <source>
        <strain evidence="7">LMG 29894</strain>
    </source>
</reference>
<dbReference type="Pfam" id="PF01590">
    <property type="entry name" value="GAF"/>
    <property type="match status" value="1"/>
</dbReference>
<dbReference type="SMART" id="SM00267">
    <property type="entry name" value="GGDEF"/>
    <property type="match status" value="1"/>
</dbReference>
<evidence type="ECO:0000256" key="1">
    <source>
        <dbReference type="SAM" id="Coils"/>
    </source>
</evidence>
<dbReference type="InterPro" id="IPR013767">
    <property type="entry name" value="PAS_fold"/>
</dbReference>
<dbReference type="NCBIfam" id="TIGR00254">
    <property type="entry name" value="GGDEF"/>
    <property type="match status" value="1"/>
</dbReference>
<gene>
    <name evidence="6" type="ORF">ACFOW7_15645</name>
</gene>
<dbReference type="InterPro" id="IPR000160">
    <property type="entry name" value="GGDEF_dom"/>
</dbReference>
<dbReference type="InterPro" id="IPR000014">
    <property type="entry name" value="PAS"/>
</dbReference>
<dbReference type="EMBL" id="JBHSBU010000001">
    <property type="protein sequence ID" value="MFC4160774.1"/>
    <property type="molecule type" value="Genomic_DNA"/>
</dbReference>
<dbReference type="PROSITE" id="PS50887">
    <property type="entry name" value="GGDEF"/>
    <property type="match status" value="1"/>
</dbReference>
<evidence type="ECO:0000259" key="3">
    <source>
        <dbReference type="PROSITE" id="PS50112"/>
    </source>
</evidence>
<keyword evidence="7" id="KW-1185">Reference proteome</keyword>
<sequence>MTRHVQRADSEPSVTALSQEPDPALDRLTRLAANTFDVPIVLLQSVPQEVCLSRVGPDDGVNWEALQNFCLEYVSAASRVVPNAQTDQRFASHPLVTGPAHLRFYACHPIRDGQGNIVAMLSLVDHRPRCLSREKYACLRDLCALIETQLRDRSAALSHAPVTLTSDQAFEQAAVGMAILSLDGRWLRVNVALCRLLGYSASELLQRDCQSLTHPEDRAADDVRLQSVLDGLSSSYSAEKRFFHQRGDVVWVQASMTLVRDADGQPDHLLAVIEDLQPRQEAAWIAKVAQAELEASIKANTLERRITTDVLGRQIDRRVEAQRELEAERNRIRTLLHHAYDAFIAMDQDGRIVEWNLAAETMFGIGRKEMIGRLLIDSIIPARMHGVFKTRLEHVVSTGDRSLFDRPFSITALRHGGEEFPAELTVCADRISDRLLFSAFLRDLSEVELQGIRDYRDVSRDRLTSLPNRSLFVDYLTQALDRSVRQRRHVAVLSIDIDRFHLINEEFGRPVGDVVLHQYAERLRSAVRRTDTVCRLGGDRFAVLLEGLGSDPQADAGRVGEKVFEELSRPILADGHRIELSSSIGIAVHRCDGIGGVDVLLERADAEMYRAKHTRWQRYVARRAG</sequence>
<name>A0ABV8MRP7_9NEIS</name>
<dbReference type="Pfam" id="PF08447">
    <property type="entry name" value="PAS_3"/>
    <property type="match status" value="1"/>
</dbReference>
<dbReference type="Gene3D" id="3.30.450.20">
    <property type="entry name" value="PAS domain"/>
    <property type="match status" value="2"/>
</dbReference>
<feature type="domain" description="PAC" evidence="4">
    <location>
        <begin position="236"/>
        <end position="288"/>
    </location>
</feature>